<dbReference type="EMBL" id="JABAIA010000003">
    <property type="protein sequence ID" value="NLR67661.1"/>
    <property type="molecule type" value="Genomic_DNA"/>
</dbReference>
<dbReference type="PROSITE" id="PS50995">
    <property type="entry name" value="HTH_MARR_2"/>
    <property type="match status" value="1"/>
</dbReference>
<dbReference type="Proteomes" id="UP000570474">
    <property type="component" value="Unassembled WGS sequence"/>
</dbReference>
<dbReference type="SMART" id="SM00347">
    <property type="entry name" value="HTH_MARR"/>
    <property type="match status" value="1"/>
</dbReference>
<dbReference type="Gene3D" id="1.10.10.10">
    <property type="entry name" value="Winged helix-like DNA-binding domain superfamily/Winged helix DNA-binding domain"/>
    <property type="match status" value="1"/>
</dbReference>
<dbReference type="PANTHER" id="PTHR33164:SF43">
    <property type="entry name" value="HTH-TYPE TRANSCRIPTIONAL REPRESSOR YETL"/>
    <property type="match status" value="1"/>
</dbReference>
<organism evidence="2 3">
    <name type="scientific">Chitinophaga varians</name>
    <dbReference type="NCBI Taxonomy" id="2202339"/>
    <lineage>
        <taxon>Bacteria</taxon>
        <taxon>Pseudomonadati</taxon>
        <taxon>Bacteroidota</taxon>
        <taxon>Chitinophagia</taxon>
        <taxon>Chitinophagales</taxon>
        <taxon>Chitinophagaceae</taxon>
        <taxon>Chitinophaga</taxon>
    </lineage>
</organism>
<keyword evidence="3" id="KW-1185">Reference proteome</keyword>
<dbReference type="Pfam" id="PF12802">
    <property type="entry name" value="MarR_2"/>
    <property type="match status" value="1"/>
</dbReference>
<evidence type="ECO:0000313" key="2">
    <source>
        <dbReference type="EMBL" id="NLR67661.1"/>
    </source>
</evidence>
<dbReference type="PANTHER" id="PTHR33164">
    <property type="entry name" value="TRANSCRIPTIONAL REGULATOR, MARR FAMILY"/>
    <property type="match status" value="1"/>
</dbReference>
<dbReference type="SUPFAM" id="SSF46785">
    <property type="entry name" value="Winged helix' DNA-binding domain"/>
    <property type="match status" value="1"/>
</dbReference>
<evidence type="ECO:0000259" key="1">
    <source>
        <dbReference type="PROSITE" id="PS50995"/>
    </source>
</evidence>
<dbReference type="GO" id="GO:0006950">
    <property type="term" value="P:response to stress"/>
    <property type="evidence" value="ECO:0007669"/>
    <property type="project" value="TreeGrafter"/>
</dbReference>
<dbReference type="InterPro" id="IPR036390">
    <property type="entry name" value="WH_DNA-bd_sf"/>
</dbReference>
<comment type="caution">
    <text evidence="2">The sequence shown here is derived from an EMBL/GenBank/DDBJ whole genome shotgun (WGS) entry which is preliminary data.</text>
</comment>
<reference evidence="2 3" key="1">
    <citation type="submission" date="2020-04" db="EMBL/GenBank/DDBJ databases">
        <authorList>
            <person name="Yin C."/>
        </authorList>
    </citation>
    <scope>NUCLEOTIDE SEQUENCE [LARGE SCALE GENOMIC DNA]</scope>
    <source>
        <strain evidence="2 3">Ae27</strain>
    </source>
</reference>
<dbReference type="RefSeq" id="WP_168873609.1">
    <property type="nucleotide sequence ID" value="NZ_JABAIA010000003.1"/>
</dbReference>
<name>A0A847S7L4_9BACT</name>
<evidence type="ECO:0000313" key="3">
    <source>
        <dbReference type="Proteomes" id="UP000570474"/>
    </source>
</evidence>
<dbReference type="AlphaFoldDB" id="A0A847S7L4"/>
<accession>A0A847S7L4</accession>
<proteinExistence type="predicted"/>
<protein>
    <submittedName>
        <fullName evidence="2">Winged helix-turn-helix transcriptional regulator</fullName>
    </submittedName>
</protein>
<feature type="domain" description="HTH marR-type" evidence="1">
    <location>
        <begin position="1"/>
        <end position="136"/>
    </location>
</feature>
<sequence>MEKAQKAFFDTYTDFQCYVIAQVNNGDFNGVGATHYNIVEYLYRNGPATAKTLAQKFHISAPAISRHVKLLLEKKLLVQKQLPEDRRNFLLEVTGKGKQLVNGSENQRHSVTTRISGMLPKNELEQFTRILRKVVDVLKEE</sequence>
<dbReference type="InterPro" id="IPR000835">
    <property type="entry name" value="HTH_MarR-typ"/>
</dbReference>
<dbReference type="InterPro" id="IPR039422">
    <property type="entry name" value="MarR/SlyA-like"/>
</dbReference>
<dbReference type="GO" id="GO:0003700">
    <property type="term" value="F:DNA-binding transcription factor activity"/>
    <property type="evidence" value="ECO:0007669"/>
    <property type="project" value="InterPro"/>
</dbReference>
<dbReference type="PRINTS" id="PR00598">
    <property type="entry name" value="HTHMARR"/>
</dbReference>
<gene>
    <name evidence="2" type="ORF">HGH92_25375</name>
</gene>
<dbReference type="InterPro" id="IPR036388">
    <property type="entry name" value="WH-like_DNA-bd_sf"/>
</dbReference>